<organism evidence="12 13">
    <name type="scientific">Labilithrix luteola</name>
    <dbReference type="NCBI Taxonomy" id="1391654"/>
    <lineage>
        <taxon>Bacteria</taxon>
        <taxon>Pseudomonadati</taxon>
        <taxon>Myxococcota</taxon>
        <taxon>Polyangia</taxon>
        <taxon>Polyangiales</taxon>
        <taxon>Labilitrichaceae</taxon>
        <taxon>Labilithrix</taxon>
    </lineage>
</organism>
<feature type="binding site" evidence="10">
    <location>
        <position position="444"/>
    </location>
    <ligand>
        <name>Mg(2+)</name>
        <dbReference type="ChEBI" id="CHEBI:18420"/>
        <label>1</label>
        <note>catalytic</note>
    </ligand>
</feature>
<dbReference type="GO" id="GO:0005694">
    <property type="term" value="C:chromosome"/>
    <property type="evidence" value="ECO:0007669"/>
    <property type="project" value="InterPro"/>
</dbReference>
<dbReference type="InterPro" id="IPR034160">
    <property type="entry name" value="TOPRIM_GyrB"/>
</dbReference>
<dbReference type="PROSITE" id="PS50880">
    <property type="entry name" value="TOPRIM"/>
    <property type="match status" value="1"/>
</dbReference>
<evidence type="ECO:0000256" key="6">
    <source>
        <dbReference type="ARBA" id="ARBA00022842"/>
    </source>
</evidence>
<feature type="site" description="Interaction with DNA" evidence="10">
    <location>
        <position position="472"/>
    </location>
</feature>
<evidence type="ECO:0000313" key="12">
    <source>
        <dbReference type="EMBL" id="AKU96779.1"/>
    </source>
</evidence>
<feature type="binding site" evidence="10">
    <location>
        <position position="522"/>
    </location>
    <ligand>
        <name>Mg(2+)</name>
        <dbReference type="ChEBI" id="CHEBI:18420"/>
        <label>2</label>
    </ligand>
</feature>
<dbReference type="InterPro" id="IPR013506">
    <property type="entry name" value="Topo_IIA_bsu_dom2"/>
</dbReference>
<evidence type="ECO:0000256" key="5">
    <source>
        <dbReference type="ARBA" id="ARBA00022840"/>
    </source>
</evidence>
<evidence type="ECO:0000256" key="7">
    <source>
        <dbReference type="ARBA" id="ARBA00023029"/>
    </source>
</evidence>
<evidence type="ECO:0000256" key="4">
    <source>
        <dbReference type="ARBA" id="ARBA00022741"/>
    </source>
</evidence>
<dbReference type="InterPro" id="IPR018522">
    <property type="entry name" value="TopoIIA_CS"/>
</dbReference>
<reference evidence="12 13" key="1">
    <citation type="submission" date="2015-08" db="EMBL/GenBank/DDBJ databases">
        <authorList>
            <person name="Babu N.S."/>
            <person name="Beckwith C.J."/>
            <person name="Beseler K.G."/>
            <person name="Brison A."/>
            <person name="Carone J.V."/>
            <person name="Caskin T.P."/>
            <person name="Diamond M."/>
            <person name="Durham M.E."/>
            <person name="Foxe J.M."/>
            <person name="Go M."/>
            <person name="Henderson B.A."/>
            <person name="Jones I.B."/>
            <person name="McGettigan J.A."/>
            <person name="Micheletti S.J."/>
            <person name="Nasrallah M.E."/>
            <person name="Ortiz D."/>
            <person name="Piller C.R."/>
            <person name="Privatt S.R."/>
            <person name="Schneider S.L."/>
            <person name="Sharp S."/>
            <person name="Smith T.C."/>
            <person name="Stanton J.D."/>
            <person name="Ullery H.E."/>
            <person name="Wilson R.J."/>
            <person name="Serrano M.G."/>
            <person name="Buck G."/>
            <person name="Lee V."/>
            <person name="Wang Y."/>
            <person name="Carvalho R."/>
            <person name="Voegtly L."/>
            <person name="Shi R."/>
            <person name="Duckworth R."/>
            <person name="Johnson A."/>
            <person name="Loviza R."/>
            <person name="Walstead R."/>
            <person name="Shah Z."/>
            <person name="Kiflezghi M."/>
            <person name="Wade K."/>
            <person name="Ball S.L."/>
            <person name="Bradley K.W."/>
            <person name="Asai D.J."/>
            <person name="Bowman C.A."/>
            <person name="Russell D.A."/>
            <person name="Pope W.H."/>
            <person name="Jacobs-Sera D."/>
            <person name="Hendrix R.W."/>
            <person name="Hatfull G.F."/>
        </authorList>
    </citation>
    <scope>NUCLEOTIDE SEQUENCE [LARGE SCALE GENOMIC DNA]</scope>
    <source>
        <strain evidence="12 13">DSM 27648</strain>
    </source>
</reference>
<comment type="subcellular location">
    <subcellularLocation>
        <location evidence="10">Cytoplasm</location>
    </subcellularLocation>
</comment>
<dbReference type="InterPro" id="IPR011557">
    <property type="entry name" value="GyrB"/>
</dbReference>
<dbReference type="NCBIfam" id="NF011501">
    <property type="entry name" value="PRK14939.1"/>
    <property type="match status" value="1"/>
</dbReference>
<gene>
    <name evidence="10" type="primary">gyrB</name>
    <name evidence="12" type="ORF">AKJ09_03443</name>
</gene>
<dbReference type="GO" id="GO:0003918">
    <property type="term" value="F:DNA topoisomerase type II (double strand cut, ATP-hydrolyzing) activity"/>
    <property type="evidence" value="ECO:0007669"/>
    <property type="project" value="UniProtKB-UniRule"/>
</dbReference>
<evidence type="ECO:0000256" key="8">
    <source>
        <dbReference type="ARBA" id="ARBA00023125"/>
    </source>
</evidence>
<evidence type="ECO:0000313" key="13">
    <source>
        <dbReference type="Proteomes" id="UP000064967"/>
    </source>
</evidence>
<dbReference type="CDD" id="cd16928">
    <property type="entry name" value="HATPase_GyrB-like"/>
    <property type="match status" value="1"/>
</dbReference>
<comment type="subunit">
    <text evidence="10">Heterotetramer, composed of two GyrA and two GyrB chains. In the heterotetramer, GyrA contains the active site tyrosine that forms a transient covalent intermediate with DNA, while GyrB binds cofactors and catalyzes ATP hydrolysis.</text>
</comment>
<dbReference type="InterPro" id="IPR006171">
    <property type="entry name" value="TOPRIM_dom"/>
</dbReference>
<dbReference type="SUPFAM" id="SSF54211">
    <property type="entry name" value="Ribosomal protein S5 domain 2-like"/>
    <property type="match status" value="1"/>
</dbReference>
<feature type="binding site" evidence="10">
    <location>
        <position position="524"/>
    </location>
    <ligand>
        <name>Mg(2+)</name>
        <dbReference type="ChEBI" id="CHEBI:18420"/>
        <label>2</label>
    </ligand>
</feature>
<dbReference type="FunFam" id="3.30.230.10:FF:000005">
    <property type="entry name" value="DNA gyrase subunit B"/>
    <property type="match status" value="1"/>
</dbReference>
<dbReference type="PANTHER" id="PTHR45866">
    <property type="entry name" value="DNA GYRASE/TOPOISOMERASE SUBUNIT B"/>
    <property type="match status" value="1"/>
</dbReference>
<dbReference type="InterPro" id="IPR013759">
    <property type="entry name" value="Topo_IIA_B_C"/>
</dbReference>
<protein>
    <recommendedName>
        <fullName evidence="10">DNA gyrase subunit B</fullName>
        <ecNumber evidence="10">5.6.2.2</ecNumber>
    </recommendedName>
</protein>
<dbReference type="GO" id="GO:0006261">
    <property type="term" value="P:DNA-templated DNA replication"/>
    <property type="evidence" value="ECO:0007669"/>
    <property type="project" value="UniProtKB-UniRule"/>
</dbReference>
<dbReference type="InterPro" id="IPR014721">
    <property type="entry name" value="Ribsml_uS5_D2-typ_fold_subgr"/>
</dbReference>
<dbReference type="GO" id="GO:0005737">
    <property type="term" value="C:cytoplasm"/>
    <property type="evidence" value="ECO:0007669"/>
    <property type="project" value="UniProtKB-SubCell"/>
</dbReference>
<dbReference type="PRINTS" id="PR01159">
    <property type="entry name" value="DNAGYRASEB"/>
</dbReference>
<dbReference type="InterPro" id="IPR036890">
    <property type="entry name" value="HATPase_C_sf"/>
</dbReference>
<keyword evidence="7 10" id="KW-0799">Topoisomerase</keyword>
<feature type="site" description="Interaction with DNA" evidence="10">
    <location>
        <position position="469"/>
    </location>
</feature>
<dbReference type="RefSeq" id="WP_146648017.1">
    <property type="nucleotide sequence ID" value="NZ_CP012333.1"/>
</dbReference>
<dbReference type="Pfam" id="PF18053">
    <property type="entry name" value="GyrB_insert"/>
    <property type="match status" value="1"/>
</dbReference>
<dbReference type="PATRIC" id="fig|1391654.3.peg.3485"/>
<dbReference type="InterPro" id="IPR041423">
    <property type="entry name" value="GyrB_insert"/>
</dbReference>
<dbReference type="SUPFAM" id="SSF55874">
    <property type="entry name" value="ATPase domain of HSP90 chaperone/DNA topoisomerase II/histidine kinase"/>
    <property type="match status" value="1"/>
</dbReference>
<dbReference type="CDD" id="cd00822">
    <property type="entry name" value="TopoII_Trans_DNA_gyrase"/>
    <property type="match status" value="1"/>
</dbReference>
<dbReference type="InterPro" id="IPR020568">
    <property type="entry name" value="Ribosomal_Su5_D2-typ_SF"/>
</dbReference>
<dbReference type="NCBIfam" id="NF004189">
    <property type="entry name" value="PRK05644.1"/>
    <property type="match status" value="1"/>
</dbReference>
<keyword evidence="9 10" id="KW-0413">Isomerase</keyword>
<evidence type="ECO:0000256" key="3">
    <source>
        <dbReference type="ARBA" id="ARBA00022723"/>
    </source>
</evidence>
<dbReference type="InterPro" id="IPR013760">
    <property type="entry name" value="Topo_IIA-like_dom_sf"/>
</dbReference>
<keyword evidence="10" id="KW-0963">Cytoplasm</keyword>
<dbReference type="KEGG" id="llu:AKJ09_03443"/>
<dbReference type="FunFam" id="3.40.50.670:FF:000001">
    <property type="entry name" value="DNA topoisomerase 2"/>
    <property type="match status" value="1"/>
</dbReference>
<feature type="domain" description="Toprim" evidence="11">
    <location>
        <begin position="438"/>
        <end position="557"/>
    </location>
</feature>
<dbReference type="Pfam" id="PF01751">
    <property type="entry name" value="Toprim"/>
    <property type="match status" value="1"/>
</dbReference>
<dbReference type="InterPro" id="IPR001241">
    <property type="entry name" value="Topo_IIA"/>
</dbReference>
<dbReference type="Pfam" id="PF02518">
    <property type="entry name" value="HATPase_c"/>
    <property type="match status" value="1"/>
</dbReference>
<dbReference type="PRINTS" id="PR00418">
    <property type="entry name" value="TPI2FAMILY"/>
</dbReference>
<dbReference type="Gene3D" id="3.40.50.670">
    <property type="match status" value="2"/>
</dbReference>
<keyword evidence="13" id="KW-1185">Reference proteome</keyword>
<dbReference type="EMBL" id="CP012333">
    <property type="protein sequence ID" value="AKU96779.1"/>
    <property type="molecule type" value="Genomic_DNA"/>
</dbReference>
<dbReference type="GO" id="GO:0005524">
    <property type="term" value="F:ATP binding"/>
    <property type="evidence" value="ECO:0007669"/>
    <property type="project" value="UniProtKB-UniRule"/>
</dbReference>
<comment type="miscellaneous">
    <text evidence="10">Few gyrases are as efficient as E.coli at forming negative supercoils. Not all organisms have 2 type II topoisomerases; in organisms with a single type II topoisomerase this enzyme also has to decatenate newly replicated chromosomes.</text>
</comment>
<dbReference type="InterPro" id="IPR003594">
    <property type="entry name" value="HATPase_dom"/>
</dbReference>
<comment type="function">
    <text evidence="10">A type II topoisomerase that negatively supercoils closed circular double-stranded (ds) DNA in an ATP-dependent manner to modulate DNA topology and maintain chromosomes in an underwound state. Negative supercoiling favors strand separation, and DNA replication, transcription, recombination and repair, all of which involve strand separation. Also able to catalyze the interconversion of other topological isomers of dsDNA rings, including catenanes and knotted rings. Type II topoisomerases break and join 2 DNA strands simultaneously in an ATP-dependent manner.</text>
</comment>
<keyword evidence="6 10" id="KW-0460">Magnesium</keyword>
<keyword evidence="4 10" id="KW-0547">Nucleotide-binding</keyword>
<dbReference type="GO" id="GO:0006265">
    <property type="term" value="P:DNA topological change"/>
    <property type="evidence" value="ECO:0007669"/>
    <property type="project" value="UniProtKB-UniRule"/>
</dbReference>
<dbReference type="Pfam" id="PF00204">
    <property type="entry name" value="DNA_gyraseB"/>
    <property type="match status" value="1"/>
</dbReference>
<dbReference type="FunFam" id="3.30.565.10:FF:000002">
    <property type="entry name" value="DNA gyrase subunit B"/>
    <property type="match status" value="1"/>
</dbReference>
<dbReference type="PROSITE" id="PS00177">
    <property type="entry name" value="TOPOISOMERASE_II"/>
    <property type="match status" value="1"/>
</dbReference>
<sequence>MTTDVPVQSTPPSNYGSESITVLEGLEAVRKRPGMYIGDVHSGEGLHHLVWEAVDNAVDEHLGGYCTRMDVTVHFDGSVTIEDNGRGIPVGKHVEHSKKIGRDVSAAEVVMTVLHAGGKFDHSNYKVSAGLHGVGVSAVNAVSEWLKLEIKREGHVYFQEYRRGAPATALDVIGDTDKTGTKVSFKPDAEIFSSTEFSYDILASRLRELSFLNAGFLISLTDERGEGRSETFEYKGGIREFIEHLNKTKEPVHEKVVHILAETPAESGLSIQVEVALQWNSTYAEQIFPYTNNIHNKDGGTHLTGFKGALTRVFNAYGTNANLFKDVKNGLSGEDIREGLTAVISVKLPDPSFSSQTKDKLVTSEAKTAVENVVVDKLGTFFEENPSTARKIVEKSILAAKAREAARKAREVVRKGAMDYTSLSGKLADCQSRDPQQCELYIVEGDSAGGSAKQGRDRKFQAILPLKGKILNVERARLDKMLSSAEIGTLITALGCGIGDPEQGGSFDINKLRYHQIVLMTDADVDGSHIRTLLLTFFYRQMPEILEKGYLYIAQPPLYRVWKGKKGLYMKDQAALDRFFLEQGVDSLSVRASKGPNISGTPLMHLSERLRMFRKALSKIDRRADAKIVSAVLRATGLGKNELRDRAKVEAAVPLIRERLEKKYPDIFPLSIDIGWETEHGAAKIQITPRPGSAAREVTVDWALVESAEYEELFSIEQDVRSIGPAPYFAKTTKADDAEAKETELEDADALWDFVEQRGRKGWNLQRYKGLGEMNPEQLWETTLDPNARVMLQVRLDDAVQTDQVFTILMGDQVEPRRDFIEQNALNVRNLDI</sequence>
<dbReference type="SMART" id="SM00387">
    <property type="entry name" value="HATPase_c"/>
    <property type="match status" value="1"/>
</dbReference>
<keyword evidence="5 10" id="KW-0067">ATP-binding</keyword>
<comment type="catalytic activity">
    <reaction evidence="1 10">
        <text>ATP-dependent breakage, passage and rejoining of double-stranded DNA.</text>
        <dbReference type="EC" id="5.6.2.2"/>
    </reaction>
</comment>
<dbReference type="SMART" id="SM00433">
    <property type="entry name" value="TOP2c"/>
    <property type="match status" value="1"/>
</dbReference>
<dbReference type="SUPFAM" id="SSF56719">
    <property type="entry name" value="Type II DNA topoisomerase"/>
    <property type="match status" value="1"/>
</dbReference>
<dbReference type="Proteomes" id="UP000064967">
    <property type="component" value="Chromosome"/>
</dbReference>
<dbReference type="OrthoDB" id="9802808at2"/>
<dbReference type="Gene3D" id="3.30.565.10">
    <property type="entry name" value="Histidine kinase-like ATPase, C-terminal domain"/>
    <property type="match status" value="1"/>
</dbReference>
<feature type="binding site" evidence="10">
    <location>
        <position position="522"/>
    </location>
    <ligand>
        <name>Mg(2+)</name>
        <dbReference type="ChEBI" id="CHEBI:18420"/>
        <label>1</label>
        <note>catalytic</note>
    </ligand>
</feature>
<evidence type="ECO:0000256" key="10">
    <source>
        <dbReference type="HAMAP-Rule" id="MF_01898"/>
    </source>
</evidence>
<proteinExistence type="inferred from homology"/>
<name>A0A0K1PUI3_9BACT</name>
<dbReference type="GO" id="GO:0046872">
    <property type="term" value="F:metal ion binding"/>
    <property type="evidence" value="ECO:0007669"/>
    <property type="project" value="UniProtKB-KW"/>
</dbReference>
<dbReference type="InterPro" id="IPR000565">
    <property type="entry name" value="Topo_IIA_B"/>
</dbReference>
<dbReference type="GO" id="GO:0003677">
    <property type="term" value="F:DNA binding"/>
    <property type="evidence" value="ECO:0007669"/>
    <property type="project" value="UniProtKB-KW"/>
</dbReference>
<dbReference type="Gene3D" id="3.30.230.10">
    <property type="match status" value="1"/>
</dbReference>
<dbReference type="Pfam" id="PF00986">
    <property type="entry name" value="DNA_gyraseB_C"/>
    <property type="match status" value="1"/>
</dbReference>
<dbReference type="PANTHER" id="PTHR45866:SF1">
    <property type="entry name" value="DNA GYRASE SUBUNIT B, MITOCHONDRIAL"/>
    <property type="match status" value="1"/>
</dbReference>
<evidence type="ECO:0000259" key="11">
    <source>
        <dbReference type="PROSITE" id="PS50880"/>
    </source>
</evidence>
<dbReference type="InterPro" id="IPR002288">
    <property type="entry name" value="DNA_gyrase_B_C"/>
</dbReference>
<comment type="similarity">
    <text evidence="2 10">Belongs to the type II topoisomerase GyrB family.</text>
</comment>
<keyword evidence="3 10" id="KW-0479">Metal-binding</keyword>
<dbReference type="STRING" id="1391654.AKJ09_03443"/>
<dbReference type="HAMAP" id="MF_01898">
    <property type="entry name" value="GyrB"/>
    <property type="match status" value="1"/>
</dbReference>
<evidence type="ECO:0000256" key="2">
    <source>
        <dbReference type="ARBA" id="ARBA00010708"/>
    </source>
</evidence>
<evidence type="ECO:0000256" key="9">
    <source>
        <dbReference type="ARBA" id="ARBA00023235"/>
    </source>
</evidence>
<dbReference type="NCBIfam" id="TIGR01059">
    <property type="entry name" value="gyrB"/>
    <property type="match status" value="1"/>
</dbReference>
<accession>A0A0K1PUI3</accession>
<evidence type="ECO:0000256" key="1">
    <source>
        <dbReference type="ARBA" id="ARBA00000185"/>
    </source>
</evidence>
<dbReference type="CDD" id="cd03366">
    <property type="entry name" value="TOPRIM_TopoIIA_GyrB"/>
    <property type="match status" value="1"/>
</dbReference>
<dbReference type="AlphaFoldDB" id="A0A0K1PUI3"/>
<keyword evidence="8" id="KW-0238">DNA-binding</keyword>
<dbReference type="EC" id="5.6.2.2" evidence="10"/>
<comment type="cofactor">
    <cofactor evidence="10">
        <name>Mg(2+)</name>
        <dbReference type="ChEBI" id="CHEBI:18420"/>
    </cofactor>
    <cofactor evidence="10">
        <name>Mn(2+)</name>
        <dbReference type="ChEBI" id="CHEBI:29035"/>
    </cofactor>
    <cofactor evidence="10">
        <name>Ca(2+)</name>
        <dbReference type="ChEBI" id="CHEBI:29108"/>
    </cofactor>
    <text evidence="10">Binds two Mg(2+) per subunit. The magnesium ions form salt bridges with both the protein and the DNA. Can also accept other divalent metal cations, such as Mn(2+) or Ca(2+).</text>
</comment>